<reference evidence="2 3" key="2">
    <citation type="journal article" date="2016" name="Genome Announc.">
        <title>Permanent Draft Genome Sequences for Two Variants of Frankia sp. Strain CpI1, the First Frankia Strain Isolated from Root Nodules of Comptonia peregrina.</title>
        <authorList>
            <person name="Oshone R."/>
            <person name="Hurst S.G.IV."/>
            <person name="Abebe-Akele F."/>
            <person name="Simpson S."/>
            <person name="Morris K."/>
            <person name="Thomas W.K."/>
            <person name="Tisa L.S."/>
        </authorList>
    </citation>
    <scope>NUCLEOTIDE SEQUENCE [LARGE SCALE GENOMIC DNA]</scope>
    <source>
        <strain evidence="3">CpI1-S</strain>
    </source>
</reference>
<dbReference type="Proteomes" id="UP000032545">
    <property type="component" value="Unassembled WGS sequence"/>
</dbReference>
<gene>
    <name evidence="2" type="ORF">FF36_03136</name>
</gene>
<dbReference type="InterPro" id="IPR023341">
    <property type="entry name" value="MABP"/>
</dbReference>
<sequence>MSGVTNLTVLVDDEPTPDGWIKIGKDLNAGAGGAYLYFAYEQGSGAPITNIIFLLSKDESAPPSYHRIDVDLNKGAGGAYIYTAFTREAHLGSPIEDLDVILGDNSGIQPQAPWRRIDVDLNKGAGGKYVYLVYRNA</sequence>
<reference evidence="3" key="1">
    <citation type="submission" date="2015-02" db="EMBL/GenBank/DDBJ databases">
        <title>Draft Genome of Frankia sp. CpI1-S.</title>
        <authorList>
            <person name="Oshone R.T."/>
            <person name="Ngom M."/>
            <person name="Ghodhbane-Gtari F."/>
            <person name="Gtari M."/>
            <person name="Morris K."/>
            <person name="Thomas K."/>
            <person name="Sen A."/>
            <person name="Tisa L.S."/>
        </authorList>
    </citation>
    <scope>NUCLEOTIDE SEQUENCE [LARGE SCALE GENOMIC DNA]</scope>
    <source>
        <strain evidence="3">CpI1-S</strain>
    </source>
</reference>
<dbReference type="GO" id="GO:0005737">
    <property type="term" value="C:cytoplasm"/>
    <property type="evidence" value="ECO:0007669"/>
    <property type="project" value="UniProtKB-ARBA"/>
</dbReference>
<dbReference type="AlphaFoldDB" id="A0A0D8BEI5"/>
<dbReference type="OrthoDB" id="4164850at2"/>
<comment type="caution">
    <text evidence="2">The sequence shown here is derived from an EMBL/GenBank/DDBJ whole genome shotgun (WGS) entry which is preliminary data.</text>
</comment>
<organism evidence="2 3">
    <name type="scientific">Frankia torreyi</name>
    <dbReference type="NCBI Taxonomy" id="1856"/>
    <lineage>
        <taxon>Bacteria</taxon>
        <taxon>Bacillati</taxon>
        <taxon>Actinomycetota</taxon>
        <taxon>Actinomycetes</taxon>
        <taxon>Frankiales</taxon>
        <taxon>Frankiaceae</taxon>
        <taxon>Frankia</taxon>
    </lineage>
</organism>
<feature type="domain" description="MABP" evidence="1">
    <location>
        <begin position="1"/>
        <end position="137"/>
    </location>
</feature>
<evidence type="ECO:0000313" key="2">
    <source>
        <dbReference type="EMBL" id="KJE22606.1"/>
    </source>
</evidence>
<dbReference type="Gene3D" id="2.100.10.50">
    <property type="match status" value="2"/>
</dbReference>
<dbReference type="PATRIC" id="fig|1502723.3.peg.2536"/>
<evidence type="ECO:0000313" key="3">
    <source>
        <dbReference type="Proteomes" id="UP000032545"/>
    </source>
</evidence>
<proteinExistence type="predicted"/>
<protein>
    <recommendedName>
        <fullName evidence="1">MABP domain-containing protein</fullName>
    </recommendedName>
</protein>
<dbReference type="RefSeq" id="WP_044885729.1">
    <property type="nucleotide sequence ID" value="NZ_JYFN01000022.1"/>
</dbReference>
<dbReference type="PROSITE" id="PS51498">
    <property type="entry name" value="MABP"/>
    <property type="match status" value="1"/>
</dbReference>
<name>A0A0D8BEI5_9ACTN</name>
<dbReference type="EMBL" id="JYFN01000022">
    <property type="protein sequence ID" value="KJE22606.1"/>
    <property type="molecule type" value="Genomic_DNA"/>
</dbReference>
<keyword evidence="3" id="KW-1185">Reference proteome</keyword>
<accession>A0A0D8BEI5</accession>
<evidence type="ECO:0000259" key="1">
    <source>
        <dbReference type="PROSITE" id="PS51498"/>
    </source>
</evidence>